<dbReference type="EMBL" id="AE015927">
    <property type="protein sequence ID" value="AAO34938.1"/>
    <property type="molecule type" value="Genomic_DNA"/>
</dbReference>
<sequence>MEVILLLIESNKYFAIKDESGKYLLKEISLFKFKELMGTITSIQDIKIINKELVLHVECPICGDIHIYTYSIKDLLVYNGLIVGGCELLNNPIFYIGSYEKVKRKITTYNEINKNMYAMF</sequence>
<evidence type="ECO:0000313" key="1">
    <source>
        <dbReference type="EMBL" id="AAO34938.1"/>
    </source>
</evidence>
<dbReference type="HOGENOM" id="CLU_2116779_0_0_9"/>
<organism evidence="1 2">
    <name type="scientific">Clostridium tetani (strain Massachusetts / E88)</name>
    <dbReference type="NCBI Taxonomy" id="212717"/>
    <lineage>
        <taxon>Bacteria</taxon>
        <taxon>Bacillati</taxon>
        <taxon>Bacillota</taxon>
        <taxon>Clostridia</taxon>
        <taxon>Eubacteriales</taxon>
        <taxon>Clostridiaceae</taxon>
        <taxon>Clostridium</taxon>
    </lineage>
</organism>
<reference evidence="1 2" key="1">
    <citation type="journal article" date="2003" name="Proc. Natl. Acad. Sci. U.S.A.">
        <title>The genome sequence of Clostridium tetani, the causative agent of tetanus disease.</title>
        <authorList>
            <person name="Brueggemann H."/>
            <person name="Baumer S."/>
            <person name="Fricke W.F."/>
            <person name="Wiezer A."/>
            <person name="Liesegang H."/>
            <person name="Decker I."/>
            <person name="Herzberg C."/>
            <person name="Martinez-Arias R."/>
            <person name="Merkl R."/>
            <person name="Henne A."/>
            <person name="Gottschalk G."/>
        </authorList>
    </citation>
    <scope>NUCLEOTIDE SEQUENCE [LARGE SCALE GENOMIC DNA]</scope>
    <source>
        <strain evidence="2">Massachusetts / E88</strain>
    </source>
</reference>
<dbReference type="AlphaFoldDB" id="Q898Z1"/>
<dbReference type="Proteomes" id="UP000001412">
    <property type="component" value="Chromosome"/>
</dbReference>
<keyword evidence="2" id="KW-1185">Reference proteome</keyword>
<proteinExistence type="predicted"/>
<dbReference type="STRING" id="212717.CTC_00295"/>
<protein>
    <submittedName>
        <fullName evidence="1">Uncharacterized protein</fullName>
    </submittedName>
</protein>
<gene>
    <name evidence="1" type="ordered locus">CTC_00295</name>
</gene>
<name>Q898Z1_CLOTE</name>
<dbReference type="KEGG" id="ctc:CTC_00295"/>
<accession>Q898Z1</accession>
<evidence type="ECO:0000313" key="2">
    <source>
        <dbReference type="Proteomes" id="UP000001412"/>
    </source>
</evidence>